<keyword evidence="2" id="KW-0326">Glycosidase</keyword>
<reference evidence="2" key="1">
    <citation type="submission" date="2020-02" db="EMBL/GenBank/DDBJ databases">
        <authorList>
            <person name="Meier V. D."/>
        </authorList>
    </citation>
    <scope>NUCLEOTIDE SEQUENCE</scope>
    <source>
        <strain evidence="2">AVDCRST_MAG91</strain>
    </source>
</reference>
<feature type="region of interest" description="Disordered" evidence="1">
    <location>
        <begin position="131"/>
        <end position="178"/>
    </location>
</feature>
<evidence type="ECO:0000256" key="1">
    <source>
        <dbReference type="SAM" id="MobiDB-lite"/>
    </source>
</evidence>
<feature type="compositionally biased region" description="Basic and acidic residues" evidence="1">
    <location>
        <begin position="333"/>
        <end position="347"/>
    </location>
</feature>
<feature type="compositionally biased region" description="Basic and acidic residues" evidence="1">
    <location>
        <begin position="161"/>
        <end position="172"/>
    </location>
</feature>
<feature type="region of interest" description="Disordered" evidence="1">
    <location>
        <begin position="269"/>
        <end position="355"/>
    </location>
</feature>
<evidence type="ECO:0000313" key="2">
    <source>
        <dbReference type="EMBL" id="CAA9485245.1"/>
    </source>
</evidence>
<dbReference type="EMBL" id="CADCVX010000060">
    <property type="protein sequence ID" value="CAA9485245.1"/>
    <property type="molecule type" value="Genomic_DNA"/>
</dbReference>
<feature type="compositionally biased region" description="Low complexity" evidence="1">
    <location>
        <begin position="76"/>
        <end position="92"/>
    </location>
</feature>
<keyword evidence="2" id="KW-0378">Hydrolase</keyword>
<dbReference type="EC" id="3.2.1.37" evidence="2"/>
<organism evidence="2">
    <name type="scientific">uncultured Sphingomonadaceae bacterium</name>
    <dbReference type="NCBI Taxonomy" id="169976"/>
    <lineage>
        <taxon>Bacteria</taxon>
        <taxon>Pseudomonadati</taxon>
        <taxon>Pseudomonadota</taxon>
        <taxon>Alphaproteobacteria</taxon>
        <taxon>Sphingomonadales</taxon>
        <taxon>Sphingomonadaceae</taxon>
        <taxon>environmental samples</taxon>
    </lineage>
</organism>
<proteinExistence type="predicted"/>
<name>A0A6J4RZL6_9SPHN</name>
<feature type="region of interest" description="Disordered" evidence="1">
    <location>
        <begin position="1"/>
        <end position="97"/>
    </location>
</feature>
<accession>A0A6J4RZL6</accession>
<feature type="compositionally biased region" description="Basic and acidic residues" evidence="1">
    <location>
        <begin position="137"/>
        <end position="152"/>
    </location>
</feature>
<dbReference type="GO" id="GO:0009044">
    <property type="term" value="F:xylan 1,4-beta-xylosidase activity"/>
    <property type="evidence" value="ECO:0007669"/>
    <property type="project" value="UniProtKB-EC"/>
</dbReference>
<feature type="non-terminal residue" evidence="2">
    <location>
        <position position="355"/>
    </location>
</feature>
<dbReference type="AlphaFoldDB" id="A0A6J4RZL6"/>
<gene>
    <name evidence="2" type="ORF">AVDCRST_MAG91-235</name>
</gene>
<protein>
    <submittedName>
        <fullName evidence="2">GH43_30 / GH43 / GH43_8 / GH43_3 / GH43_ 31 / GH43_33 / GH43_34 / GH43_32 / GH43_5 / GH43 _12 / GH43_9</fullName>
        <ecNumber evidence="2">3.2.1.37</ecNumber>
    </submittedName>
</protein>
<sequence length="355" mass="38140">DFRTIRPVDGLGGAPPRRPGRGADSCADVARGDAVRTRAARGLSRPVHPAARGRVSRLRDQQRAGAVQRPDGGQPRPGAVDAAARRGAAGTAARRDADAARLGEARAYMGARGAGDRAGLRALLHRALRPDGAAVRRRSDRDRPARAVRIDGHGAAGLPDEPGRHDRREPVPRRGRRAVPLLQERRQPPVRAQADGDMGAAHVGGRAVAAGHARVHVAQRQALGGARRRGPGDDHRGRLLPAILLVQRLRMAADAARVRLRHGLRAVPRAAGPVRRRARQPDPEQPVRRGGMRQRARAPRDPGGGRPRVHRLSRLGRDRRLPPARPRPPHVHRAADVAERPAGDRPDPAAGRAPL</sequence>
<feature type="non-terminal residue" evidence="2">
    <location>
        <position position="1"/>
    </location>
</feature>